<keyword evidence="4" id="KW-1185">Reference proteome</keyword>
<feature type="chain" id="PRO_5004919990" description="ABC-type Fe3+ transport system" evidence="2">
    <location>
        <begin position="21"/>
        <end position="368"/>
    </location>
</feature>
<evidence type="ECO:0000313" key="4">
    <source>
        <dbReference type="Proteomes" id="UP000019487"/>
    </source>
</evidence>
<name>W9C1J4_SCLBF</name>
<dbReference type="AlphaFoldDB" id="W9C1J4"/>
<accession>W9C1J4</accession>
<dbReference type="OrthoDB" id="124329at2759"/>
<dbReference type="STRING" id="1432307.W9C1J4"/>
<comment type="caution">
    <text evidence="3">The sequence shown here is derived from an EMBL/GenBank/DDBJ whole genome shotgun (WGS) entry which is preliminary data.</text>
</comment>
<dbReference type="PANTHER" id="PTHR30006">
    <property type="entry name" value="THIAMINE-BINDING PERIPLASMIC PROTEIN-RELATED"/>
    <property type="match status" value="1"/>
</dbReference>
<dbReference type="EMBL" id="AYSA01000587">
    <property type="protein sequence ID" value="ESZ90677.1"/>
    <property type="molecule type" value="Genomic_DNA"/>
</dbReference>
<dbReference type="PANTHER" id="PTHR30006:SF2">
    <property type="entry name" value="ABC TRANSPORTER SUBSTRATE-BINDING PROTEIN"/>
    <property type="match status" value="1"/>
</dbReference>
<reference evidence="3 4" key="1">
    <citation type="journal article" date="2014" name="Genome Announc.">
        <title>Draft genome sequence of Sclerotinia borealis, a psychrophilic plant pathogenic fungus.</title>
        <authorList>
            <person name="Mardanov A.V."/>
            <person name="Beletsky A.V."/>
            <person name="Kadnikov V.V."/>
            <person name="Ignatov A.N."/>
            <person name="Ravin N.V."/>
        </authorList>
    </citation>
    <scope>NUCLEOTIDE SEQUENCE [LARGE SCALE GENOMIC DNA]</scope>
    <source>
        <strain evidence="4">F-4157</strain>
    </source>
</reference>
<dbReference type="Proteomes" id="UP000019487">
    <property type="component" value="Unassembled WGS sequence"/>
</dbReference>
<protein>
    <recommendedName>
        <fullName evidence="5">ABC-type Fe3+ transport system</fullName>
    </recommendedName>
</protein>
<keyword evidence="1 2" id="KW-0732">Signal</keyword>
<organism evidence="3 4">
    <name type="scientific">Sclerotinia borealis (strain F-4128)</name>
    <dbReference type="NCBI Taxonomy" id="1432307"/>
    <lineage>
        <taxon>Eukaryota</taxon>
        <taxon>Fungi</taxon>
        <taxon>Dikarya</taxon>
        <taxon>Ascomycota</taxon>
        <taxon>Pezizomycotina</taxon>
        <taxon>Leotiomycetes</taxon>
        <taxon>Helotiales</taxon>
        <taxon>Sclerotiniaceae</taxon>
        <taxon>Sclerotinia</taxon>
    </lineage>
</organism>
<sequence length="368" mass="40434">MRLSTARLLVLSSVLGTSLARVNNVPIDNSTIDELYAAAIKEDGKLVVASGGDDGVQGDSITTAWAARFPKISLDLTVDLSKYHDSRIDRAYWANNETVDIAILQTLQDFQRWKEEGRLMFYKPPTFADLYSGETDLDGAFLPINIDSFGTFIYDSTLVSATDVPTSYADLLDPKWKGKIVATYPNDDDAITYLFSIIIGRYGFQWFDALAAQDVQWVRGTATPGYVIQDNHNNASASASGTSPKSRVLSFTSGPPANASYIHSAQPPAPEQHMAWAQTVAAMASTQRPNTAKLFLAWITSDEYQKASTSGSVRKSLDIGGTVYTSNTTQTSGFRQFMQDRTRVEWWKLQYETTLGPAQGVSPLALYP</sequence>
<dbReference type="HOGENOM" id="CLU_026974_5_1_1"/>
<feature type="signal peptide" evidence="2">
    <location>
        <begin position="1"/>
        <end position="20"/>
    </location>
</feature>
<evidence type="ECO:0000256" key="1">
    <source>
        <dbReference type="ARBA" id="ARBA00022729"/>
    </source>
</evidence>
<dbReference type="Gene3D" id="3.40.190.10">
    <property type="entry name" value="Periplasmic binding protein-like II"/>
    <property type="match status" value="1"/>
</dbReference>
<evidence type="ECO:0000256" key="2">
    <source>
        <dbReference type="SAM" id="SignalP"/>
    </source>
</evidence>
<proteinExistence type="predicted"/>
<dbReference type="SUPFAM" id="SSF53850">
    <property type="entry name" value="Periplasmic binding protein-like II"/>
    <property type="match status" value="1"/>
</dbReference>
<gene>
    <name evidence="3" type="ORF">SBOR_8939</name>
</gene>
<evidence type="ECO:0000313" key="3">
    <source>
        <dbReference type="EMBL" id="ESZ90677.1"/>
    </source>
</evidence>
<dbReference type="Pfam" id="PF13343">
    <property type="entry name" value="SBP_bac_6"/>
    <property type="match status" value="1"/>
</dbReference>
<evidence type="ECO:0008006" key="5">
    <source>
        <dbReference type="Google" id="ProtNLM"/>
    </source>
</evidence>